<keyword evidence="1" id="KW-0472">Membrane</keyword>
<feature type="transmembrane region" description="Helical" evidence="1">
    <location>
        <begin position="192"/>
        <end position="215"/>
    </location>
</feature>
<accession>A0A9X1X3G2</accession>
<evidence type="ECO:0000313" key="3">
    <source>
        <dbReference type="Proteomes" id="UP001139450"/>
    </source>
</evidence>
<protein>
    <submittedName>
        <fullName evidence="2">Uncharacterized protein</fullName>
    </submittedName>
</protein>
<evidence type="ECO:0000256" key="1">
    <source>
        <dbReference type="SAM" id="Phobius"/>
    </source>
</evidence>
<sequence>MPTLSLSPRFYRNALYLTGLGAGILVFGLFILYRLPVTKQNMMADALLADMVISFPLAYYLLMIKPFKLRKTGVLLVISICCLMAWLILPPRQQSYIVQLRHLISLVELGFVVYAIAKIRRIRAIYQSKQALFPDSAYHLQESMVEVLGHLRPVKLLAAELAVLRYSIFAMRRERKSQVRYLSFSVYKESGYIGLFSVILFVAIIEMVGLHLLLMQHHPVIALWVSLLSGYSLFLMVADISAVVKRPVMILEDQLMLRIGIRWRAVTGIENVQEIQIVNSDMITDENCLRGGLIKSSINLSVTFKEPVQVDKLYGKSRYYHRILTTVDDPTGIIDKIKGV</sequence>
<evidence type="ECO:0000313" key="2">
    <source>
        <dbReference type="EMBL" id="MCJ8210206.1"/>
    </source>
</evidence>
<name>A0A9X1X3G2_9SPHI</name>
<comment type="caution">
    <text evidence="2">The sequence shown here is derived from an EMBL/GenBank/DDBJ whole genome shotgun (WGS) entry which is preliminary data.</text>
</comment>
<feature type="transmembrane region" description="Helical" evidence="1">
    <location>
        <begin position="14"/>
        <end position="36"/>
    </location>
</feature>
<dbReference type="RefSeq" id="WP_245130043.1">
    <property type="nucleotide sequence ID" value="NZ_JALJEJ010000004.1"/>
</dbReference>
<reference evidence="2" key="1">
    <citation type="submission" date="2022-04" db="EMBL/GenBank/DDBJ databases">
        <title>Mucilaginibacter sp. RS28 isolated from freshwater.</title>
        <authorList>
            <person name="Ko S.-R."/>
        </authorList>
    </citation>
    <scope>NUCLEOTIDE SEQUENCE</scope>
    <source>
        <strain evidence="2">RS28</strain>
    </source>
</reference>
<dbReference type="Proteomes" id="UP001139450">
    <property type="component" value="Unassembled WGS sequence"/>
</dbReference>
<feature type="transmembrane region" description="Helical" evidence="1">
    <location>
        <begin position="74"/>
        <end position="90"/>
    </location>
</feature>
<organism evidence="2 3">
    <name type="scientific">Mucilaginibacter straminoryzae</name>
    <dbReference type="NCBI Taxonomy" id="2932774"/>
    <lineage>
        <taxon>Bacteria</taxon>
        <taxon>Pseudomonadati</taxon>
        <taxon>Bacteroidota</taxon>
        <taxon>Sphingobacteriia</taxon>
        <taxon>Sphingobacteriales</taxon>
        <taxon>Sphingobacteriaceae</taxon>
        <taxon>Mucilaginibacter</taxon>
    </lineage>
</organism>
<dbReference type="AlphaFoldDB" id="A0A9X1X3G2"/>
<keyword evidence="3" id="KW-1185">Reference proteome</keyword>
<dbReference type="EMBL" id="JALJEJ010000004">
    <property type="protein sequence ID" value="MCJ8210206.1"/>
    <property type="molecule type" value="Genomic_DNA"/>
</dbReference>
<feature type="transmembrane region" description="Helical" evidence="1">
    <location>
        <begin position="96"/>
        <end position="117"/>
    </location>
</feature>
<feature type="transmembrane region" description="Helical" evidence="1">
    <location>
        <begin position="42"/>
        <end position="62"/>
    </location>
</feature>
<keyword evidence="1" id="KW-1133">Transmembrane helix</keyword>
<gene>
    <name evidence="2" type="ORF">MUY27_10830</name>
</gene>
<feature type="transmembrane region" description="Helical" evidence="1">
    <location>
        <begin position="221"/>
        <end position="244"/>
    </location>
</feature>
<keyword evidence="1" id="KW-0812">Transmembrane</keyword>
<proteinExistence type="predicted"/>